<dbReference type="GO" id="GO:0030272">
    <property type="term" value="F:5-formyltetrahydrofolate cyclo-ligase activity"/>
    <property type="evidence" value="ECO:0007669"/>
    <property type="project" value="UniProtKB-EC"/>
</dbReference>
<comment type="similarity">
    <text evidence="1 4">Belongs to the 5-formyltetrahydrofolate cyclo-ligase family.</text>
</comment>
<organism evidence="5 6">
    <name type="scientific">Terrimonas rubra</name>
    <dbReference type="NCBI Taxonomy" id="1035890"/>
    <lineage>
        <taxon>Bacteria</taxon>
        <taxon>Pseudomonadati</taxon>
        <taxon>Bacteroidota</taxon>
        <taxon>Chitinophagia</taxon>
        <taxon>Chitinophagales</taxon>
        <taxon>Chitinophagaceae</taxon>
        <taxon>Terrimonas</taxon>
    </lineage>
</organism>
<dbReference type="NCBIfam" id="TIGR02727">
    <property type="entry name" value="MTHFS_bact"/>
    <property type="match status" value="1"/>
</dbReference>
<comment type="catalytic activity">
    <reaction evidence="4">
        <text>(6S)-5-formyl-5,6,7,8-tetrahydrofolate + ATP = (6R)-5,10-methenyltetrahydrofolate + ADP + phosphate</text>
        <dbReference type="Rhea" id="RHEA:10488"/>
        <dbReference type="ChEBI" id="CHEBI:30616"/>
        <dbReference type="ChEBI" id="CHEBI:43474"/>
        <dbReference type="ChEBI" id="CHEBI:57455"/>
        <dbReference type="ChEBI" id="CHEBI:57457"/>
        <dbReference type="ChEBI" id="CHEBI:456216"/>
        <dbReference type="EC" id="6.3.3.2"/>
    </reaction>
</comment>
<dbReference type="InterPro" id="IPR002698">
    <property type="entry name" value="FTHF_cligase"/>
</dbReference>
<protein>
    <recommendedName>
        <fullName evidence="4">5-formyltetrahydrofolate cyclo-ligase</fullName>
        <ecNumber evidence="4">6.3.3.2</ecNumber>
    </recommendedName>
</protein>
<comment type="caution">
    <text evidence="5">The sequence shown here is derived from an EMBL/GenBank/DDBJ whole genome shotgun (WGS) entry which is preliminary data.</text>
</comment>
<proteinExistence type="inferred from homology"/>
<dbReference type="EMBL" id="JBHUOZ010000003">
    <property type="protein sequence ID" value="MFD2921265.1"/>
    <property type="molecule type" value="Genomic_DNA"/>
</dbReference>
<dbReference type="Pfam" id="PF01812">
    <property type="entry name" value="5-FTHF_cyc-lig"/>
    <property type="match status" value="1"/>
</dbReference>
<keyword evidence="4" id="KW-0460">Magnesium</keyword>
<keyword evidence="3 4" id="KW-0067">ATP-binding</keyword>
<dbReference type="Gene3D" id="3.40.50.10420">
    <property type="entry name" value="NagB/RpiA/CoA transferase-like"/>
    <property type="match status" value="1"/>
</dbReference>
<evidence type="ECO:0000313" key="6">
    <source>
        <dbReference type="Proteomes" id="UP001597511"/>
    </source>
</evidence>
<dbReference type="PANTHER" id="PTHR23407:SF1">
    <property type="entry name" value="5-FORMYLTETRAHYDROFOLATE CYCLO-LIGASE"/>
    <property type="match status" value="1"/>
</dbReference>
<comment type="cofactor">
    <cofactor evidence="4">
        <name>Mg(2+)</name>
        <dbReference type="ChEBI" id="CHEBI:18420"/>
    </cofactor>
</comment>
<dbReference type="InterPro" id="IPR024185">
    <property type="entry name" value="FTHF_cligase-like_sf"/>
</dbReference>
<keyword evidence="5" id="KW-0436">Ligase</keyword>
<evidence type="ECO:0000256" key="2">
    <source>
        <dbReference type="ARBA" id="ARBA00022741"/>
    </source>
</evidence>
<sequence>MLKKELRAIYRQKRKALTAAEKNKLDDLLLIQFQNIPLPPLQTILAYAAIDENNEPPTDLMVDYLQYMIPELQIAYPRSNVPAQEMEAVLTDETVFFEKNEWNIPEPVGGITIAPEQPELIFIPLLTFDTKGYRVGYGKGFYDKYLANCRPDIIKIGISYFEPVKEITDRNNFDVPLSYCITPHNTYVF</sequence>
<keyword evidence="6" id="KW-1185">Reference proteome</keyword>
<evidence type="ECO:0000256" key="4">
    <source>
        <dbReference type="RuleBase" id="RU361279"/>
    </source>
</evidence>
<keyword evidence="2 4" id="KW-0547">Nucleotide-binding</keyword>
<reference evidence="6" key="1">
    <citation type="journal article" date="2019" name="Int. J. Syst. Evol. Microbiol.">
        <title>The Global Catalogue of Microorganisms (GCM) 10K type strain sequencing project: providing services to taxonomists for standard genome sequencing and annotation.</title>
        <authorList>
            <consortium name="The Broad Institute Genomics Platform"/>
            <consortium name="The Broad Institute Genome Sequencing Center for Infectious Disease"/>
            <person name="Wu L."/>
            <person name="Ma J."/>
        </authorList>
    </citation>
    <scope>NUCLEOTIDE SEQUENCE [LARGE SCALE GENOMIC DNA]</scope>
    <source>
        <strain evidence="6">KCTC 23299</strain>
    </source>
</reference>
<dbReference type="SUPFAM" id="SSF100950">
    <property type="entry name" value="NagB/RpiA/CoA transferase-like"/>
    <property type="match status" value="1"/>
</dbReference>
<evidence type="ECO:0000256" key="1">
    <source>
        <dbReference type="ARBA" id="ARBA00010638"/>
    </source>
</evidence>
<dbReference type="PIRSF" id="PIRSF006806">
    <property type="entry name" value="FTHF_cligase"/>
    <property type="match status" value="1"/>
</dbReference>
<dbReference type="RefSeq" id="WP_386101228.1">
    <property type="nucleotide sequence ID" value="NZ_JBHUOZ010000003.1"/>
</dbReference>
<dbReference type="InterPro" id="IPR037171">
    <property type="entry name" value="NagB/RpiA_transferase-like"/>
</dbReference>
<accession>A0ABW6A9U6</accession>
<gene>
    <name evidence="5" type="ORF">ACFS6H_16180</name>
</gene>
<name>A0ABW6A9U6_9BACT</name>
<evidence type="ECO:0000256" key="3">
    <source>
        <dbReference type="ARBA" id="ARBA00022840"/>
    </source>
</evidence>
<evidence type="ECO:0000313" key="5">
    <source>
        <dbReference type="EMBL" id="MFD2921265.1"/>
    </source>
</evidence>
<dbReference type="EC" id="6.3.3.2" evidence="4"/>
<dbReference type="PANTHER" id="PTHR23407">
    <property type="entry name" value="ATPASE INHIBITOR/5-FORMYLTETRAHYDROFOLATE CYCLO-LIGASE"/>
    <property type="match status" value="1"/>
</dbReference>
<keyword evidence="4" id="KW-0479">Metal-binding</keyword>
<dbReference type="Proteomes" id="UP001597511">
    <property type="component" value="Unassembled WGS sequence"/>
</dbReference>